<keyword evidence="2" id="KW-1185">Reference proteome</keyword>
<dbReference type="AlphaFoldDB" id="A0A1M4Y6F3"/>
<dbReference type="OrthoDB" id="9780095at2"/>
<dbReference type="Proteomes" id="UP000184128">
    <property type="component" value="Unassembled WGS sequence"/>
</dbReference>
<sequence>MDNYKKDEEMNIDTTGLIDWPHGVNLDYFRTESTSYKDLDRFIHSYVQLDNPYLVDFGSGKGRIVFYFNHELDIPTTAIEVNRVAFSYLQKNYIKYQEKFPEKAHKLTILEEKAEDYQVKKEDNIFYFFNPFTLKIFKKVIRQIEHSLREYPREADIILYYPGYDYTFYLEKYSMFGLIQTIKTPMYPVNNRECFKVFRYIPKK</sequence>
<evidence type="ECO:0000313" key="1">
    <source>
        <dbReference type="EMBL" id="SHF01394.1"/>
    </source>
</evidence>
<dbReference type="RefSeq" id="WP_073298355.1">
    <property type="nucleotide sequence ID" value="NZ_FQUF01000026.1"/>
</dbReference>
<gene>
    <name evidence="1" type="ORF">SAMN02745249_01624</name>
</gene>
<accession>A0A1M4Y6F3</accession>
<dbReference type="SUPFAM" id="SSF53335">
    <property type="entry name" value="S-adenosyl-L-methionine-dependent methyltransferases"/>
    <property type="match status" value="1"/>
</dbReference>
<dbReference type="STRING" id="1121025.SAMN02745249_01624"/>
<proteinExistence type="predicted"/>
<name>A0A1M4Y6F3_9LACT</name>
<evidence type="ECO:0000313" key="2">
    <source>
        <dbReference type="Proteomes" id="UP000184128"/>
    </source>
</evidence>
<dbReference type="InterPro" id="IPR029063">
    <property type="entry name" value="SAM-dependent_MTases_sf"/>
</dbReference>
<protein>
    <recommendedName>
        <fullName evidence="3">Methyltransferase domain-containing protein</fullName>
    </recommendedName>
</protein>
<organism evidence="1 2">
    <name type="scientific">Atopostipes suicloacalis DSM 15692</name>
    <dbReference type="NCBI Taxonomy" id="1121025"/>
    <lineage>
        <taxon>Bacteria</taxon>
        <taxon>Bacillati</taxon>
        <taxon>Bacillota</taxon>
        <taxon>Bacilli</taxon>
        <taxon>Lactobacillales</taxon>
        <taxon>Carnobacteriaceae</taxon>
        <taxon>Atopostipes</taxon>
    </lineage>
</organism>
<evidence type="ECO:0008006" key="3">
    <source>
        <dbReference type="Google" id="ProtNLM"/>
    </source>
</evidence>
<dbReference type="Gene3D" id="3.40.50.150">
    <property type="entry name" value="Vaccinia Virus protein VP39"/>
    <property type="match status" value="1"/>
</dbReference>
<reference evidence="1 2" key="1">
    <citation type="submission" date="2016-11" db="EMBL/GenBank/DDBJ databases">
        <authorList>
            <person name="Jaros S."/>
            <person name="Januszkiewicz K."/>
            <person name="Wedrychowicz H."/>
        </authorList>
    </citation>
    <scope>NUCLEOTIDE SEQUENCE [LARGE SCALE GENOMIC DNA]</scope>
    <source>
        <strain evidence="1 2">DSM 15692</strain>
    </source>
</reference>
<dbReference type="EMBL" id="FQUF01000026">
    <property type="protein sequence ID" value="SHF01394.1"/>
    <property type="molecule type" value="Genomic_DNA"/>
</dbReference>